<comment type="caution">
    <text evidence="4">The sequence shown here is derived from an EMBL/GenBank/DDBJ whole genome shotgun (WGS) entry which is preliminary data.</text>
</comment>
<dbReference type="PANTHER" id="PTHR30303">
    <property type="entry name" value="HYDROGENASE ISOENZYMES FORMATION PROTEIN HYPE"/>
    <property type="match status" value="1"/>
</dbReference>
<evidence type="ECO:0000259" key="2">
    <source>
        <dbReference type="Pfam" id="PF00586"/>
    </source>
</evidence>
<dbReference type="Gene3D" id="3.90.650.10">
    <property type="entry name" value="PurM-like C-terminal domain"/>
    <property type="match status" value="1"/>
</dbReference>
<evidence type="ECO:0000259" key="3">
    <source>
        <dbReference type="Pfam" id="PF02769"/>
    </source>
</evidence>
<dbReference type="InterPro" id="IPR016188">
    <property type="entry name" value="PurM-like_N"/>
</dbReference>
<dbReference type="Pfam" id="PF02769">
    <property type="entry name" value="AIRS_C"/>
    <property type="match status" value="1"/>
</dbReference>
<reference evidence="4 5" key="1">
    <citation type="submission" date="2018-09" db="EMBL/GenBank/DDBJ databases">
        <title>Murine metabolic-syndrome-specific gut microbial biobank.</title>
        <authorList>
            <person name="Liu C."/>
        </authorList>
    </citation>
    <scope>NUCLEOTIDE SEQUENCE [LARGE SCALE GENOMIC DNA]</scope>
    <source>
        <strain evidence="4 5">0.1xD8-82</strain>
    </source>
</reference>
<sequence>MKKGKVSENVLKRSVLRQIKNPGKEVLKGAGVGNDCAFLSWDDLFNIRMAGEAWHPLFFPGQEENGSIGITTQTFTLPVKNAAYLAVMAAANNLAAAGAVPAAVTLSITLPEEAEEILLKEIMRQANTCCGELGMQIVGGHTEVSSLVRQPVITVSAIGKGICDKGRACAADIDNGRMTSALKPGGEGKRDNLDILVSKWIGLEGTCVIAYEKEKELAGRYPRGLILEAQRQDKYLSVAPEAAIALKSGVYAMHDIRNGGIFGALWELSQKMGVGLYIDLKKIPVRQETIEICEFYRLNPYELLSGGALLMAAADGAGLERALAQKGIPAAVIGSTREGNDRVIVNQDETRYLGPSGPDEILKVPFI</sequence>
<dbReference type="RefSeq" id="WP_120470130.1">
    <property type="nucleotide sequence ID" value="NZ_CATJBT010000138.1"/>
</dbReference>
<dbReference type="Proteomes" id="UP000280696">
    <property type="component" value="Unassembled WGS sequence"/>
</dbReference>
<dbReference type="Pfam" id="PF00586">
    <property type="entry name" value="AIRS"/>
    <property type="match status" value="1"/>
</dbReference>
<dbReference type="SUPFAM" id="SSF56042">
    <property type="entry name" value="PurM C-terminal domain-like"/>
    <property type="match status" value="1"/>
</dbReference>
<dbReference type="AlphaFoldDB" id="A0A3A9AWZ1"/>
<dbReference type="InterPro" id="IPR010918">
    <property type="entry name" value="PurM-like_C_dom"/>
</dbReference>
<dbReference type="EMBL" id="RAYQ01000012">
    <property type="protein sequence ID" value="RKI90875.1"/>
    <property type="molecule type" value="Genomic_DNA"/>
</dbReference>
<dbReference type="InterPro" id="IPR036676">
    <property type="entry name" value="PurM-like_C_sf"/>
</dbReference>
<gene>
    <name evidence="4" type="ORF">D7V94_12205</name>
</gene>
<keyword evidence="5" id="KW-1185">Reference proteome</keyword>
<feature type="domain" description="PurM-like C-terminal" evidence="3">
    <location>
        <begin position="201"/>
        <end position="343"/>
    </location>
</feature>
<evidence type="ECO:0000313" key="4">
    <source>
        <dbReference type="EMBL" id="RKI90875.1"/>
    </source>
</evidence>
<organism evidence="4 5">
    <name type="scientific">Parablautia intestinalis</name>
    <dbReference type="NCBI Taxonomy" id="2320100"/>
    <lineage>
        <taxon>Bacteria</taxon>
        <taxon>Bacillati</taxon>
        <taxon>Bacillota</taxon>
        <taxon>Clostridia</taxon>
        <taxon>Lachnospirales</taxon>
        <taxon>Lachnospiraceae</taxon>
        <taxon>Parablautia</taxon>
    </lineage>
</organism>
<dbReference type="InterPro" id="IPR011854">
    <property type="entry name" value="HypE"/>
</dbReference>
<dbReference type="Gene3D" id="3.30.1330.10">
    <property type="entry name" value="PurM-like, N-terminal domain"/>
    <property type="match status" value="1"/>
</dbReference>
<comment type="similarity">
    <text evidence="1">Belongs to the HypE family.</text>
</comment>
<proteinExistence type="inferred from homology"/>
<accession>A0A3A9AWZ1</accession>
<dbReference type="SUPFAM" id="SSF55326">
    <property type="entry name" value="PurM N-terminal domain-like"/>
    <property type="match status" value="1"/>
</dbReference>
<dbReference type="GO" id="GO:0051604">
    <property type="term" value="P:protein maturation"/>
    <property type="evidence" value="ECO:0007669"/>
    <property type="project" value="TreeGrafter"/>
</dbReference>
<evidence type="ECO:0000313" key="5">
    <source>
        <dbReference type="Proteomes" id="UP000280696"/>
    </source>
</evidence>
<dbReference type="OrthoDB" id="153904at2"/>
<dbReference type="InterPro" id="IPR036921">
    <property type="entry name" value="PurM-like_N_sf"/>
</dbReference>
<dbReference type="PANTHER" id="PTHR30303:SF4">
    <property type="entry name" value="HYDROGENASE EXPRESSION_FORMATION PROTEIN HYPE"/>
    <property type="match status" value="1"/>
</dbReference>
<protein>
    <submittedName>
        <fullName evidence="4">Hydrogenase maturation factor</fullName>
    </submittedName>
</protein>
<evidence type="ECO:0000256" key="1">
    <source>
        <dbReference type="ARBA" id="ARBA00006243"/>
    </source>
</evidence>
<name>A0A3A9AWZ1_9FIRM</name>
<feature type="domain" description="PurM-like N-terminal" evidence="2">
    <location>
        <begin position="75"/>
        <end position="159"/>
    </location>
</feature>